<name>A0A1C9W799_9GAMM</name>
<dbReference type="PATRIC" id="fig|1769779.3.peg.1587"/>
<keyword evidence="3" id="KW-1185">Reference proteome</keyword>
<dbReference type="Pfam" id="PF13795">
    <property type="entry name" value="HupE_UreJ_2"/>
    <property type="match status" value="1"/>
</dbReference>
<evidence type="ECO:0000313" key="3">
    <source>
        <dbReference type="Proteomes" id="UP000095672"/>
    </source>
</evidence>
<organism evidence="2 3">
    <name type="scientific">Microbulbifer aggregans</name>
    <dbReference type="NCBI Taxonomy" id="1769779"/>
    <lineage>
        <taxon>Bacteria</taxon>
        <taxon>Pseudomonadati</taxon>
        <taxon>Pseudomonadota</taxon>
        <taxon>Gammaproteobacteria</taxon>
        <taxon>Cellvibrionales</taxon>
        <taxon>Microbulbiferaceae</taxon>
        <taxon>Microbulbifer</taxon>
    </lineage>
</organism>
<feature type="transmembrane region" description="Helical" evidence="1">
    <location>
        <begin position="210"/>
        <end position="230"/>
    </location>
</feature>
<gene>
    <name evidence="2" type="ORF">AUP74_01588</name>
</gene>
<feature type="transmembrane region" description="Helical" evidence="1">
    <location>
        <begin position="319"/>
        <end position="337"/>
    </location>
</feature>
<dbReference type="AlphaFoldDB" id="A0A1C9W799"/>
<dbReference type="STRING" id="1769779.AUP74_01588"/>
<proteinExistence type="predicted"/>
<feature type="transmembrane region" description="Helical" evidence="1">
    <location>
        <begin position="181"/>
        <end position="204"/>
    </location>
</feature>
<keyword evidence="1" id="KW-1133">Transmembrane helix</keyword>
<dbReference type="KEGG" id="micc:AUP74_01588"/>
<sequence length="346" mass="37629">MNRLSPLHVTLIFAVLSLLLAFQAKSHELRPAYLKIEQTAEESFSVAWRVPARGDLRLSLNVKFDKSVSPVTPPRGAFASSFYTETWQISHSDSLADVRVTIDGLQQTMTDALVHIQWLDGREQVARLMPDQTTLVVETRGSGSQIAATYFTLGVEHILLGIDHLLFVLALVLLVSGLRQLVWTITAFTLAHSLTLAAAVLGWVSVPQAPVEAIIALSIVFVASEILHKVRGRSTLAIRKPWLVAFGFGLLHGLGFAGALTEIGVPQHAIPLSLALFNIGVEAGQLAFITTLAALWWLARQVPPVKLWEASQSASATAVVAWPTSYLVGGLAAWWLLDRSLSLVLL</sequence>
<feature type="transmembrane region" description="Helical" evidence="1">
    <location>
        <begin position="242"/>
        <end position="260"/>
    </location>
</feature>
<dbReference type="OrthoDB" id="9808870at2"/>
<reference evidence="3" key="1">
    <citation type="submission" date="2016-01" db="EMBL/GenBank/DDBJ databases">
        <title>Complete genome sequence of Microbulbifer sp. CCB-MM1, a halophile isolated from Matang Mangrove Forest, Perak.</title>
        <authorList>
            <person name="Moh T.H."/>
            <person name="Dinesh B."/>
            <person name="Lau N.-S."/>
            <person name="Go F."/>
            <person name="Alexander Chong S.-C."/>
        </authorList>
    </citation>
    <scope>NUCLEOTIDE SEQUENCE [LARGE SCALE GENOMIC DNA]</scope>
    <source>
        <strain evidence="3">CCB-MM1</strain>
    </source>
</reference>
<evidence type="ECO:0000256" key="1">
    <source>
        <dbReference type="SAM" id="Phobius"/>
    </source>
</evidence>
<dbReference type="InterPro" id="IPR032809">
    <property type="entry name" value="Put_HupE_UreJ"/>
</dbReference>
<dbReference type="Proteomes" id="UP000095672">
    <property type="component" value="Chromosome"/>
</dbReference>
<protein>
    <submittedName>
        <fullName evidence="2">HupE / UreJ protein</fullName>
    </submittedName>
</protein>
<keyword evidence="1" id="KW-0812">Transmembrane</keyword>
<dbReference type="EMBL" id="CP014143">
    <property type="protein sequence ID" value="AOS97023.1"/>
    <property type="molecule type" value="Genomic_DNA"/>
</dbReference>
<accession>A0A1C9W799</accession>
<dbReference type="RefSeq" id="WP_069947095.1">
    <property type="nucleotide sequence ID" value="NZ_CP014143.1"/>
</dbReference>
<keyword evidence="1" id="KW-0472">Membrane</keyword>
<evidence type="ECO:0000313" key="2">
    <source>
        <dbReference type="EMBL" id="AOS97023.1"/>
    </source>
</evidence>
<feature type="transmembrane region" description="Helical" evidence="1">
    <location>
        <begin position="150"/>
        <end position="174"/>
    </location>
</feature>
<feature type="transmembrane region" description="Helical" evidence="1">
    <location>
        <begin position="272"/>
        <end position="298"/>
    </location>
</feature>